<keyword evidence="4" id="KW-1185">Reference proteome</keyword>
<accession>A0ABW4LSE3</accession>
<reference evidence="4" key="1">
    <citation type="journal article" date="2019" name="Int. J. Syst. Evol. Microbiol.">
        <title>The Global Catalogue of Microorganisms (GCM) 10K type strain sequencing project: providing services to taxonomists for standard genome sequencing and annotation.</title>
        <authorList>
            <consortium name="The Broad Institute Genomics Platform"/>
            <consortium name="The Broad Institute Genome Sequencing Center for Infectious Disease"/>
            <person name="Wu L."/>
            <person name="Ma J."/>
        </authorList>
    </citation>
    <scope>NUCLEOTIDE SEQUENCE [LARGE SCALE GENOMIC DNA]</scope>
    <source>
        <strain evidence="4">CCUG 49339</strain>
    </source>
</reference>
<evidence type="ECO:0000256" key="2">
    <source>
        <dbReference type="SAM" id="Phobius"/>
    </source>
</evidence>
<feature type="coiled-coil region" evidence="1">
    <location>
        <begin position="25"/>
        <end position="52"/>
    </location>
</feature>
<sequence>MDRHKWVGVFRGFIVVALISSMIMNVNLLSKMEQLENQVNNLSGNQHTIMSNVNSQTSQIQSVLNDFVNEQSWISRINVEVTTTKEKKADAFFEWQVKELQSTSKVVFHYAYGNHDDYTTIPAEEIQQGLYRVKVPFDLKIEPEWENGIYISSENHEETKTEEEPNKIAEYNQQTLKYFVTVSYDNLVKSSEIQTEYLGHYGSSYYGLIHSNIHIHNETLHITLAHNYANDPSMVVEKAFLLKYEGEQLIGEEEFEYIVDNDDENIPPEHQVGFFQINELKKYENMRLVIRVIYSNGETFDKVVYN</sequence>
<dbReference type="RefSeq" id="WP_377929275.1">
    <property type="nucleotide sequence ID" value="NZ_JBHUEM010000028.1"/>
</dbReference>
<comment type="caution">
    <text evidence="3">The sequence shown here is derived from an EMBL/GenBank/DDBJ whole genome shotgun (WGS) entry which is preliminary data.</text>
</comment>
<keyword evidence="2" id="KW-1133">Transmembrane helix</keyword>
<keyword evidence="1" id="KW-0175">Coiled coil</keyword>
<name>A0ABW4LSE3_9BACI</name>
<evidence type="ECO:0000313" key="3">
    <source>
        <dbReference type="EMBL" id="MFD1738060.1"/>
    </source>
</evidence>
<keyword evidence="2" id="KW-0472">Membrane</keyword>
<dbReference type="Proteomes" id="UP001597214">
    <property type="component" value="Unassembled WGS sequence"/>
</dbReference>
<gene>
    <name evidence="3" type="ORF">ACFSCX_16110</name>
</gene>
<dbReference type="EMBL" id="JBHUEM010000028">
    <property type="protein sequence ID" value="MFD1738060.1"/>
    <property type="molecule type" value="Genomic_DNA"/>
</dbReference>
<evidence type="ECO:0000256" key="1">
    <source>
        <dbReference type="SAM" id="Coils"/>
    </source>
</evidence>
<keyword evidence="2" id="KW-0812">Transmembrane</keyword>
<organism evidence="3 4">
    <name type="scientific">Bacillus salitolerans</name>
    <dbReference type="NCBI Taxonomy" id="1437434"/>
    <lineage>
        <taxon>Bacteria</taxon>
        <taxon>Bacillati</taxon>
        <taxon>Bacillota</taxon>
        <taxon>Bacilli</taxon>
        <taxon>Bacillales</taxon>
        <taxon>Bacillaceae</taxon>
        <taxon>Bacillus</taxon>
    </lineage>
</organism>
<evidence type="ECO:0000313" key="4">
    <source>
        <dbReference type="Proteomes" id="UP001597214"/>
    </source>
</evidence>
<protein>
    <submittedName>
        <fullName evidence="3">Uncharacterized protein</fullName>
    </submittedName>
</protein>
<feature type="transmembrane region" description="Helical" evidence="2">
    <location>
        <begin position="6"/>
        <end position="28"/>
    </location>
</feature>
<proteinExistence type="predicted"/>